<evidence type="ECO:0000256" key="1">
    <source>
        <dbReference type="ARBA" id="ARBA00023125"/>
    </source>
</evidence>
<organism evidence="4 6">
    <name type="scientific">Sphingomonas koreensis</name>
    <dbReference type="NCBI Taxonomy" id="93064"/>
    <lineage>
        <taxon>Bacteria</taxon>
        <taxon>Pseudomonadati</taxon>
        <taxon>Pseudomonadota</taxon>
        <taxon>Alphaproteobacteria</taxon>
        <taxon>Sphingomonadales</taxon>
        <taxon>Sphingomonadaceae</taxon>
        <taxon>Sphingomonas</taxon>
    </lineage>
</organism>
<keyword evidence="6" id="KW-1185">Reference proteome</keyword>
<sequence length="215" mass="22898">MSITPLPERKRLTPEESRDAALEAARAILIEAGPQAVTLKAVAARIGRTHANLLHHFGSAAGLQRALARSLAESVCTQIAGLIREAHASEEARTEAKPREVVDLAFDAFDKSGAGALASWMILSGNEDALDPILEVIHQLVDQIAAVEGEESSVSLREDTLSLVLMAMGDALLGEPLAKSLDLPRGAAREIALRQLIASPRFQKDVGLTSCCLPR</sequence>
<dbReference type="AlphaFoldDB" id="A0A1L6JE59"/>
<gene>
    <name evidence="4" type="ORF">BRX40_18935</name>
    <name evidence="5" type="ORF">CA257_20680</name>
</gene>
<evidence type="ECO:0000259" key="3">
    <source>
        <dbReference type="PROSITE" id="PS50977"/>
    </source>
</evidence>
<evidence type="ECO:0000313" key="4">
    <source>
        <dbReference type="EMBL" id="APR54209.1"/>
    </source>
</evidence>
<evidence type="ECO:0000313" key="5">
    <source>
        <dbReference type="EMBL" id="RSU99204.1"/>
    </source>
</evidence>
<dbReference type="RefSeq" id="WP_075152649.1">
    <property type="nucleotide sequence ID" value="NZ_CP018820.1"/>
</dbReference>
<dbReference type="Proteomes" id="UP000185161">
    <property type="component" value="Chromosome"/>
</dbReference>
<dbReference type="EMBL" id="CP018820">
    <property type="protein sequence ID" value="APR54209.1"/>
    <property type="molecule type" value="Genomic_DNA"/>
</dbReference>
<dbReference type="GeneID" id="44134638"/>
<dbReference type="SUPFAM" id="SSF46689">
    <property type="entry name" value="Homeodomain-like"/>
    <property type="match status" value="1"/>
</dbReference>
<reference evidence="6" key="2">
    <citation type="submission" date="2016-12" db="EMBL/GenBank/DDBJ databases">
        <title>Whole genome sequencing of Sphingomonas sp. ABOJV.</title>
        <authorList>
            <person name="Conlan S."/>
            <person name="Thomas P.J."/>
            <person name="Mullikin J."/>
            <person name="Palmore T.N."/>
            <person name="Frank K.M."/>
            <person name="Segre J.A."/>
        </authorList>
    </citation>
    <scope>NUCLEOTIDE SEQUENCE [LARGE SCALE GENOMIC DNA]</scope>
    <source>
        <strain evidence="6">ABOJV</strain>
    </source>
</reference>
<reference evidence="4" key="1">
    <citation type="submission" date="2016-12" db="EMBL/GenBank/DDBJ databases">
        <title>Whole genome sequencing of Sphingomonas koreensis.</title>
        <authorList>
            <person name="Conlan S."/>
            <person name="Thomas P.J."/>
            <person name="Mullikin J."/>
            <person name="Palmore T.N."/>
            <person name="Frank K.M."/>
            <person name="Segre J.A."/>
        </authorList>
    </citation>
    <scope>NUCLEOTIDE SEQUENCE</scope>
    <source>
        <strain evidence="4">ABOJV</strain>
    </source>
</reference>
<name>A0A1L6JE59_9SPHN</name>
<dbReference type="Gene3D" id="1.10.357.10">
    <property type="entry name" value="Tetracycline Repressor, domain 2"/>
    <property type="match status" value="1"/>
</dbReference>
<evidence type="ECO:0000313" key="7">
    <source>
        <dbReference type="Proteomes" id="UP000286681"/>
    </source>
</evidence>
<feature type="DNA-binding region" description="H-T-H motif" evidence="2">
    <location>
        <begin position="38"/>
        <end position="57"/>
    </location>
</feature>
<dbReference type="OrthoDB" id="5526106at2"/>
<reference evidence="5 7" key="3">
    <citation type="submission" date="2018-07" db="EMBL/GenBank/DDBJ databases">
        <title>Genomic and Epidemiologic Investigation of an Indolent Hospital Outbreak.</title>
        <authorList>
            <person name="Johnson R.C."/>
            <person name="Deming C."/>
            <person name="Conlan S."/>
            <person name="Zellmer C.J."/>
            <person name="Michelin A.V."/>
            <person name="Lee-Lin S."/>
            <person name="Thomas P.J."/>
            <person name="Park M."/>
            <person name="Weingarten R.A."/>
            <person name="Less J."/>
            <person name="Dekker J.P."/>
            <person name="Frank K.M."/>
            <person name="Musser K.A."/>
            <person name="Mcquiston J.R."/>
            <person name="Henderson D.K."/>
            <person name="Lau A.F."/>
            <person name="Palmore T.N."/>
            <person name="Segre J.A."/>
        </authorList>
    </citation>
    <scope>NUCLEOTIDE SEQUENCE [LARGE SCALE GENOMIC DNA]</scope>
    <source>
        <strain evidence="5 7">SK-NIH.Env10_0317</strain>
    </source>
</reference>
<dbReference type="Proteomes" id="UP000286681">
    <property type="component" value="Unassembled WGS sequence"/>
</dbReference>
<dbReference type="InterPro" id="IPR001647">
    <property type="entry name" value="HTH_TetR"/>
</dbReference>
<dbReference type="GO" id="GO:0003677">
    <property type="term" value="F:DNA binding"/>
    <property type="evidence" value="ECO:0007669"/>
    <property type="project" value="UniProtKB-UniRule"/>
</dbReference>
<dbReference type="PROSITE" id="PS50977">
    <property type="entry name" value="HTH_TETR_2"/>
    <property type="match status" value="1"/>
</dbReference>
<dbReference type="EMBL" id="QQWO01000025">
    <property type="protein sequence ID" value="RSU99204.1"/>
    <property type="molecule type" value="Genomic_DNA"/>
</dbReference>
<accession>A0A1L6JE59</accession>
<dbReference type="Pfam" id="PF00440">
    <property type="entry name" value="TetR_N"/>
    <property type="match status" value="1"/>
</dbReference>
<protein>
    <submittedName>
        <fullName evidence="4">TetR family transcriptional regulator</fullName>
    </submittedName>
    <submittedName>
        <fullName evidence="5">TetR/AcrR family transcriptional regulator</fullName>
    </submittedName>
</protein>
<dbReference type="STRING" id="93064.BRX40_18935"/>
<evidence type="ECO:0000256" key="2">
    <source>
        <dbReference type="PROSITE-ProRule" id="PRU00335"/>
    </source>
</evidence>
<keyword evidence="1 2" id="KW-0238">DNA-binding</keyword>
<dbReference type="KEGG" id="skr:BRX40_18935"/>
<dbReference type="InterPro" id="IPR009057">
    <property type="entry name" value="Homeodomain-like_sf"/>
</dbReference>
<proteinExistence type="predicted"/>
<evidence type="ECO:0000313" key="6">
    <source>
        <dbReference type="Proteomes" id="UP000185161"/>
    </source>
</evidence>
<feature type="domain" description="HTH tetR-type" evidence="3">
    <location>
        <begin position="15"/>
        <end position="75"/>
    </location>
</feature>